<dbReference type="GO" id="GO:0071555">
    <property type="term" value="P:cell wall organization"/>
    <property type="evidence" value="ECO:0007669"/>
    <property type="project" value="UniProtKB-KW"/>
</dbReference>
<dbReference type="EMBL" id="AP014946">
    <property type="protein sequence ID" value="BAT60473.1"/>
    <property type="molecule type" value="Genomic_DNA"/>
</dbReference>
<proteinExistence type="inferred from homology"/>
<evidence type="ECO:0000256" key="2">
    <source>
        <dbReference type="ARBA" id="ARBA00004752"/>
    </source>
</evidence>
<keyword evidence="5 18" id="KW-0121">Carboxypeptidase</keyword>
<evidence type="ECO:0000256" key="5">
    <source>
        <dbReference type="ARBA" id="ARBA00022645"/>
    </source>
</evidence>
<dbReference type="InterPro" id="IPR037167">
    <property type="entry name" value="Peptidase_S11_C_sf"/>
</dbReference>
<keyword evidence="7 16" id="KW-0732">Signal</keyword>
<dbReference type="Pfam" id="PF07943">
    <property type="entry name" value="PBP5_C"/>
    <property type="match status" value="1"/>
</dbReference>
<evidence type="ECO:0000256" key="8">
    <source>
        <dbReference type="ARBA" id="ARBA00022801"/>
    </source>
</evidence>
<evidence type="ECO:0000256" key="13">
    <source>
        <dbReference type="PIRSR" id="PIRSR618044-1"/>
    </source>
</evidence>
<evidence type="ECO:0000256" key="14">
    <source>
        <dbReference type="PIRSR" id="PIRSR618044-2"/>
    </source>
</evidence>
<keyword evidence="10" id="KW-0573">Peptidoglycan synthesis</keyword>
<feature type="chain" id="PRO_5006615898" description="serine-type D-Ala-D-Ala carboxypeptidase" evidence="16">
    <location>
        <begin position="36"/>
        <end position="409"/>
    </location>
</feature>
<dbReference type="PRINTS" id="PR00725">
    <property type="entry name" value="DADACBPTASE1"/>
</dbReference>
<dbReference type="PANTHER" id="PTHR21581">
    <property type="entry name" value="D-ALANYL-D-ALANINE CARBOXYPEPTIDASE"/>
    <property type="match status" value="1"/>
</dbReference>
<feature type="active site" evidence="13">
    <location>
        <position position="141"/>
    </location>
</feature>
<evidence type="ECO:0000256" key="9">
    <source>
        <dbReference type="ARBA" id="ARBA00022960"/>
    </source>
</evidence>
<dbReference type="GO" id="GO:0008360">
    <property type="term" value="P:regulation of cell shape"/>
    <property type="evidence" value="ECO:0007669"/>
    <property type="project" value="UniProtKB-KW"/>
</dbReference>
<reference evidence="18 19" key="1">
    <citation type="submission" date="2015-08" db="EMBL/GenBank/DDBJ databases">
        <title>Investigation of the bacterial diversity of lava forest soil.</title>
        <authorList>
            <person name="Lee J.S."/>
        </authorList>
    </citation>
    <scope>NUCLEOTIDE SEQUENCE [LARGE SCALE GENOMIC DNA]</scope>
    <source>
        <strain evidence="18 19">GJW-30</strain>
    </source>
</reference>
<dbReference type="KEGG" id="vgo:GJW-30_1_03016"/>
<dbReference type="SUPFAM" id="SSF56601">
    <property type="entry name" value="beta-lactamase/transpeptidase-like"/>
    <property type="match status" value="1"/>
</dbReference>
<dbReference type="EC" id="3.4.16.4" evidence="4"/>
<keyword evidence="6" id="KW-0645">Protease</keyword>
<dbReference type="InterPro" id="IPR018044">
    <property type="entry name" value="Peptidase_S11"/>
</dbReference>
<keyword evidence="9" id="KW-0133">Cell shape</keyword>
<evidence type="ECO:0000256" key="16">
    <source>
        <dbReference type="SAM" id="SignalP"/>
    </source>
</evidence>
<evidence type="ECO:0000256" key="3">
    <source>
        <dbReference type="ARBA" id="ARBA00007164"/>
    </source>
</evidence>
<dbReference type="Proteomes" id="UP000236884">
    <property type="component" value="Chromosome"/>
</dbReference>
<dbReference type="Pfam" id="PF00768">
    <property type="entry name" value="Peptidase_S11"/>
    <property type="match status" value="1"/>
</dbReference>
<keyword evidence="11" id="KW-0961">Cell wall biogenesis/degradation</keyword>
<feature type="active site" description="Acyl-ester intermediate" evidence="13">
    <location>
        <position position="76"/>
    </location>
</feature>
<dbReference type="InterPro" id="IPR001967">
    <property type="entry name" value="Peptidase_S11_N"/>
</dbReference>
<evidence type="ECO:0000256" key="7">
    <source>
        <dbReference type="ARBA" id="ARBA00022729"/>
    </source>
</evidence>
<protein>
    <recommendedName>
        <fullName evidence="4">serine-type D-Ala-D-Ala carboxypeptidase</fullName>
        <ecNumber evidence="4">3.4.16.4</ecNumber>
    </recommendedName>
</protein>
<dbReference type="GO" id="GO:0009252">
    <property type="term" value="P:peptidoglycan biosynthetic process"/>
    <property type="evidence" value="ECO:0007669"/>
    <property type="project" value="UniProtKB-UniPathway"/>
</dbReference>
<gene>
    <name evidence="18" type="primary">dacA</name>
    <name evidence="18" type="ORF">GJW-30_1_03016</name>
</gene>
<organism evidence="18 19">
    <name type="scientific">Variibacter gotjawalensis</name>
    <dbReference type="NCBI Taxonomy" id="1333996"/>
    <lineage>
        <taxon>Bacteria</taxon>
        <taxon>Pseudomonadati</taxon>
        <taxon>Pseudomonadota</taxon>
        <taxon>Alphaproteobacteria</taxon>
        <taxon>Hyphomicrobiales</taxon>
        <taxon>Nitrobacteraceae</taxon>
        <taxon>Variibacter</taxon>
    </lineage>
</organism>
<feature type="domain" description="Peptidase S11 D-Ala-D-Ala carboxypeptidase A C-terminal" evidence="17">
    <location>
        <begin position="293"/>
        <end position="383"/>
    </location>
</feature>
<dbReference type="InterPro" id="IPR012338">
    <property type="entry name" value="Beta-lactam/transpept-like"/>
</dbReference>
<comment type="function">
    <text evidence="1">Removes C-terminal D-alanyl residues from sugar-peptide cell wall precursors.</text>
</comment>
<evidence type="ECO:0000256" key="4">
    <source>
        <dbReference type="ARBA" id="ARBA00012448"/>
    </source>
</evidence>
<feature type="signal peptide" evidence="16">
    <location>
        <begin position="1"/>
        <end position="35"/>
    </location>
</feature>
<evidence type="ECO:0000256" key="10">
    <source>
        <dbReference type="ARBA" id="ARBA00022984"/>
    </source>
</evidence>
<evidence type="ECO:0000256" key="1">
    <source>
        <dbReference type="ARBA" id="ARBA00003217"/>
    </source>
</evidence>
<evidence type="ECO:0000256" key="11">
    <source>
        <dbReference type="ARBA" id="ARBA00023316"/>
    </source>
</evidence>
<evidence type="ECO:0000256" key="12">
    <source>
        <dbReference type="ARBA" id="ARBA00034000"/>
    </source>
</evidence>
<keyword evidence="19" id="KW-1185">Reference proteome</keyword>
<dbReference type="Gene3D" id="2.60.410.10">
    <property type="entry name" value="D-Ala-D-Ala carboxypeptidase, C-terminal domain"/>
    <property type="match status" value="1"/>
</dbReference>
<feature type="binding site" evidence="14">
    <location>
        <position position="243"/>
    </location>
    <ligand>
        <name>substrate</name>
    </ligand>
</feature>
<evidence type="ECO:0000256" key="15">
    <source>
        <dbReference type="RuleBase" id="RU004016"/>
    </source>
</evidence>
<dbReference type="PANTHER" id="PTHR21581:SF6">
    <property type="entry name" value="TRAFFICKING PROTEIN PARTICLE COMPLEX SUBUNIT 12"/>
    <property type="match status" value="1"/>
</dbReference>
<feature type="active site" description="Proton acceptor" evidence="13">
    <location>
        <position position="79"/>
    </location>
</feature>
<dbReference type="GO" id="GO:0006508">
    <property type="term" value="P:proteolysis"/>
    <property type="evidence" value="ECO:0007669"/>
    <property type="project" value="UniProtKB-KW"/>
</dbReference>
<dbReference type="SUPFAM" id="SSF69189">
    <property type="entry name" value="Penicillin-binding protein associated domain"/>
    <property type="match status" value="1"/>
</dbReference>
<evidence type="ECO:0000313" key="18">
    <source>
        <dbReference type="EMBL" id="BAT60473.1"/>
    </source>
</evidence>
<accession>A0A0S3PX17</accession>
<dbReference type="SMART" id="SM00936">
    <property type="entry name" value="PBP5_C"/>
    <property type="match status" value="1"/>
</dbReference>
<dbReference type="InterPro" id="IPR015956">
    <property type="entry name" value="Peniciliin-bd_prot_C_sf"/>
</dbReference>
<dbReference type="InterPro" id="IPR012907">
    <property type="entry name" value="Peptidase_S11_C"/>
</dbReference>
<comment type="similarity">
    <text evidence="3 15">Belongs to the peptidase S11 family.</text>
</comment>
<comment type="catalytic activity">
    <reaction evidence="12">
        <text>Preferential cleavage: (Ac)2-L-Lys-D-Ala-|-D-Ala. Also transpeptidation of peptidyl-alanyl moieties that are N-acyl substituents of D-alanine.</text>
        <dbReference type="EC" id="3.4.16.4"/>
    </reaction>
</comment>
<evidence type="ECO:0000259" key="17">
    <source>
        <dbReference type="SMART" id="SM00936"/>
    </source>
</evidence>
<name>A0A0S3PX17_9BRAD</name>
<dbReference type="AlphaFoldDB" id="A0A0S3PX17"/>
<evidence type="ECO:0000313" key="19">
    <source>
        <dbReference type="Proteomes" id="UP000236884"/>
    </source>
</evidence>
<sequence length="409" mass="43971">MIVCRGNTGGAPRAMRSCALLVAAIVSFALAPASAQQPPPKKEEFQTAAPFAILIEAESGAVLFEKSADQPMFPSSMAKLMTAEVVFQAIKQKRLTLEDEVTISENAWRKGGAPSGGSTMYAQLNSRVKVHDLIRSMVIQSGNDACIALAEAMSGNEPTFATAMNKRAQEIGLTKSNFANSTGLPDPAMKVTARDLSRLARHLIREYPEFYPLYSEREFTWNKIKQQNRNPLLALGIGADGLKTGYTSDAGYGLVGSAVQNGLRLIVVVNGLKTAKDRSDEARKILEFGFRGFESRELFRVADTVGEVKVYGGTQGSVNVVATSVVKLLLQRGANEKVSAKIVYSGPVKAPVEKGQRIGVVKVWRGDHLSLEVPLEAGESVPAGTLVQRALDAASEFAIGLFRAGVKRI</sequence>
<comment type="pathway">
    <text evidence="2">Cell wall biogenesis; peptidoglycan biosynthesis.</text>
</comment>
<dbReference type="Gene3D" id="3.40.710.10">
    <property type="entry name" value="DD-peptidase/beta-lactamase superfamily"/>
    <property type="match status" value="1"/>
</dbReference>
<dbReference type="UniPathway" id="UPA00219"/>
<dbReference type="GO" id="GO:0009002">
    <property type="term" value="F:serine-type D-Ala-D-Ala carboxypeptidase activity"/>
    <property type="evidence" value="ECO:0007669"/>
    <property type="project" value="UniProtKB-EC"/>
</dbReference>
<keyword evidence="8 18" id="KW-0378">Hydrolase</keyword>
<evidence type="ECO:0000256" key="6">
    <source>
        <dbReference type="ARBA" id="ARBA00022670"/>
    </source>
</evidence>